<dbReference type="Proteomes" id="UP000316495">
    <property type="component" value="Unassembled WGS sequence"/>
</dbReference>
<dbReference type="GO" id="GO:0016758">
    <property type="term" value="F:hexosyltransferase activity"/>
    <property type="evidence" value="ECO:0007669"/>
    <property type="project" value="UniProtKB-ARBA"/>
</dbReference>
<keyword evidence="2" id="KW-0808">Transferase</keyword>
<accession>A0A554LLF2</accession>
<proteinExistence type="predicted"/>
<dbReference type="PANTHER" id="PTHR22916:SF3">
    <property type="entry name" value="UDP-GLCNAC:BETAGAL BETA-1,3-N-ACETYLGLUCOSAMINYLTRANSFERASE-LIKE PROTEIN 1"/>
    <property type="match status" value="1"/>
</dbReference>
<dbReference type="SUPFAM" id="SSF53448">
    <property type="entry name" value="Nucleotide-diphospho-sugar transferases"/>
    <property type="match status" value="1"/>
</dbReference>
<evidence type="ECO:0000259" key="1">
    <source>
        <dbReference type="Pfam" id="PF00535"/>
    </source>
</evidence>
<reference evidence="2 3" key="1">
    <citation type="submission" date="2017-07" db="EMBL/GenBank/DDBJ databases">
        <title>Mechanisms for carbon and nitrogen cycling indicate functional differentiation within the Candidate Phyla Radiation.</title>
        <authorList>
            <person name="Danczak R.E."/>
            <person name="Johnston M.D."/>
            <person name="Kenah C."/>
            <person name="Slattery M."/>
            <person name="Wrighton K.C."/>
            <person name="Wilkins M.J."/>
        </authorList>
    </citation>
    <scope>NUCLEOTIDE SEQUENCE [LARGE SCALE GENOMIC DNA]</scope>
    <source>
        <strain evidence="2">Athens1014_28</strain>
    </source>
</reference>
<evidence type="ECO:0000313" key="3">
    <source>
        <dbReference type="Proteomes" id="UP000316495"/>
    </source>
</evidence>
<dbReference type="PANTHER" id="PTHR22916">
    <property type="entry name" value="GLYCOSYLTRANSFERASE"/>
    <property type="match status" value="1"/>
</dbReference>
<organism evidence="2 3">
    <name type="scientific">Candidatus Berkelbacteria bacterium Athens1014_28</name>
    <dbReference type="NCBI Taxonomy" id="2017145"/>
    <lineage>
        <taxon>Bacteria</taxon>
        <taxon>Candidatus Berkelbacteria</taxon>
    </lineage>
</organism>
<dbReference type="InterPro" id="IPR029044">
    <property type="entry name" value="Nucleotide-diphossugar_trans"/>
</dbReference>
<protein>
    <submittedName>
        <fullName evidence="2">Family 2 glycosyl transferase</fullName>
    </submittedName>
</protein>
<sequence length="235" mass="27540">MPKISCVMPCRDRDKIIGESIKTIINQTFNDWELIIVDDHSSSEDNTGEVIKSFNDNRIKYFRLEDENGIGISAARNFGNIVATGEIIAIADSDDIYDPKRFELTANAFEENDCDLVYGDIKAWNPETGEIGDRGVEYKVRKFDLNHFKEYDYIPHPTVAFKRQIGLDFPYNSFFRRAEDYDFLARLVQHGFKFYFIDHPLVKYRQHKSSITHEKLLKFNYSEIARKNRGWKVEK</sequence>
<dbReference type="Gene3D" id="3.90.550.10">
    <property type="entry name" value="Spore Coat Polysaccharide Biosynthesis Protein SpsA, Chain A"/>
    <property type="match status" value="1"/>
</dbReference>
<gene>
    <name evidence="2" type="ORF">Athens101428_575</name>
</gene>
<dbReference type="EMBL" id="VMGN01000032">
    <property type="protein sequence ID" value="TSC93695.1"/>
    <property type="molecule type" value="Genomic_DNA"/>
</dbReference>
<dbReference type="AlphaFoldDB" id="A0A554LLF2"/>
<name>A0A554LLF2_9BACT</name>
<evidence type="ECO:0000313" key="2">
    <source>
        <dbReference type="EMBL" id="TSC93695.1"/>
    </source>
</evidence>
<dbReference type="InterPro" id="IPR001173">
    <property type="entry name" value="Glyco_trans_2-like"/>
</dbReference>
<comment type="caution">
    <text evidence="2">The sequence shown here is derived from an EMBL/GenBank/DDBJ whole genome shotgun (WGS) entry which is preliminary data.</text>
</comment>
<dbReference type="Pfam" id="PF00535">
    <property type="entry name" value="Glycos_transf_2"/>
    <property type="match status" value="1"/>
</dbReference>
<feature type="domain" description="Glycosyltransferase 2-like" evidence="1">
    <location>
        <begin position="5"/>
        <end position="148"/>
    </location>
</feature>